<dbReference type="Proteomes" id="UP001221898">
    <property type="component" value="Unassembled WGS sequence"/>
</dbReference>
<dbReference type="AlphaFoldDB" id="A0AAD7W728"/>
<keyword evidence="3" id="KW-1185">Reference proteome</keyword>
<name>A0AAD7W728_9TELE</name>
<evidence type="ECO:0000256" key="1">
    <source>
        <dbReference type="SAM" id="MobiDB-lite"/>
    </source>
</evidence>
<organism evidence="2 3">
    <name type="scientific">Aldrovandia affinis</name>
    <dbReference type="NCBI Taxonomy" id="143900"/>
    <lineage>
        <taxon>Eukaryota</taxon>
        <taxon>Metazoa</taxon>
        <taxon>Chordata</taxon>
        <taxon>Craniata</taxon>
        <taxon>Vertebrata</taxon>
        <taxon>Euteleostomi</taxon>
        <taxon>Actinopterygii</taxon>
        <taxon>Neopterygii</taxon>
        <taxon>Teleostei</taxon>
        <taxon>Notacanthiformes</taxon>
        <taxon>Halosauridae</taxon>
        <taxon>Aldrovandia</taxon>
    </lineage>
</organism>
<evidence type="ECO:0000313" key="2">
    <source>
        <dbReference type="EMBL" id="KAJ8386666.1"/>
    </source>
</evidence>
<feature type="compositionally biased region" description="Gly residues" evidence="1">
    <location>
        <begin position="1"/>
        <end position="10"/>
    </location>
</feature>
<accession>A0AAD7W728</accession>
<feature type="compositionally biased region" description="Polar residues" evidence="1">
    <location>
        <begin position="20"/>
        <end position="33"/>
    </location>
</feature>
<evidence type="ECO:0000313" key="3">
    <source>
        <dbReference type="Proteomes" id="UP001221898"/>
    </source>
</evidence>
<dbReference type="EMBL" id="JAINUG010000224">
    <property type="protein sequence ID" value="KAJ8386666.1"/>
    <property type="molecule type" value="Genomic_DNA"/>
</dbReference>
<protein>
    <submittedName>
        <fullName evidence="2">Uncharacterized protein</fullName>
    </submittedName>
</protein>
<gene>
    <name evidence="2" type="ORF">AAFF_G00167820</name>
</gene>
<reference evidence="2" key="1">
    <citation type="journal article" date="2023" name="Science">
        <title>Genome structures resolve the early diversification of teleost fishes.</title>
        <authorList>
            <person name="Parey E."/>
            <person name="Louis A."/>
            <person name="Montfort J."/>
            <person name="Bouchez O."/>
            <person name="Roques C."/>
            <person name="Iampietro C."/>
            <person name="Lluch J."/>
            <person name="Castinel A."/>
            <person name="Donnadieu C."/>
            <person name="Desvignes T."/>
            <person name="Floi Bucao C."/>
            <person name="Jouanno E."/>
            <person name="Wen M."/>
            <person name="Mejri S."/>
            <person name="Dirks R."/>
            <person name="Jansen H."/>
            <person name="Henkel C."/>
            <person name="Chen W.J."/>
            <person name="Zahm M."/>
            <person name="Cabau C."/>
            <person name="Klopp C."/>
            <person name="Thompson A.W."/>
            <person name="Robinson-Rechavi M."/>
            <person name="Braasch I."/>
            <person name="Lecointre G."/>
            <person name="Bobe J."/>
            <person name="Postlethwait J.H."/>
            <person name="Berthelot C."/>
            <person name="Roest Crollius H."/>
            <person name="Guiguen Y."/>
        </authorList>
    </citation>
    <scope>NUCLEOTIDE SEQUENCE</scope>
    <source>
        <strain evidence="2">NC1722</strain>
    </source>
</reference>
<feature type="region of interest" description="Disordered" evidence="1">
    <location>
        <begin position="1"/>
        <end position="33"/>
    </location>
</feature>
<proteinExistence type="predicted"/>
<comment type="caution">
    <text evidence="2">The sequence shown here is derived from an EMBL/GenBank/DDBJ whole genome shotgun (WGS) entry which is preliminary data.</text>
</comment>
<sequence length="79" mass="8524">MGNEGGGLGSAQGPARLPTSWPSAPDSLQPTQPTSYQACLFTFDPQQSRSKPPGFVSDIIIISRHGRSSRWDFSPLVCF</sequence>